<accession>A0AAW2YV32</accession>
<gene>
    <name evidence="2" type="ORF">AKO1_007056</name>
</gene>
<evidence type="ECO:0000259" key="1">
    <source>
        <dbReference type="PROSITE" id="PS50021"/>
    </source>
</evidence>
<evidence type="ECO:0000313" key="3">
    <source>
        <dbReference type="Proteomes" id="UP001431209"/>
    </source>
</evidence>
<feature type="non-terminal residue" evidence="2">
    <location>
        <position position="283"/>
    </location>
</feature>
<dbReference type="PROSITE" id="PS50021">
    <property type="entry name" value="CH"/>
    <property type="match status" value="2"/>
</dbReference>
<feature type="domain" description="Calponin-homology (CH)" evidence="1">
    <location>
        <begin position="11"/>
        <end position="128"/>
    </location>
</feature>
<evidence type="ECO:0000313" key="2">
    <source>
        <dbReference type="EMBL" id="KAL0480082.1"/>
    </source>
</evidence>
<sequence length="283" mass="32384">MPKYETNVSVSDMESEARSWLRQINFDVLLTHRTHDHNDLIRDVLRNGVFLAELVTTLLLKQSLMKNVNVTPTRIEDARDNIELVLSMLKGTVNIPSRYLYDASAEKILRGEKDAIWGLVYYLMKCFPGSIHNTNQHYNKSKTLYPPEQMRQLEQALVFWLRSVGLCVSSDPMLTCLEMIESGMRNGVLLCDVVSFVLGEKIIGVCRSPKVAASCLSNINRSLELLRKRKSMTQEFLWGDKDVLDGNRNVILGLLEDVYRYYDHVQPRVHTGHRGAPYLGKIP</sequence>
<dbReference type="EMBL" id="JAOPGA020000624">
    <property type="protein sequence ID" value="KAL0480082.1"/>
    <property type="molecule type" value="Genomic_DNA"/>
</dbReference>
<reference evidence="2 3" key="1">
    <citation type="submission" date="2024-03" db="EMBL/GenBank/DDBJ databases">
        <title>The Acrasis kona genome and developmental transcriptomes reveal deep origins of eukaryotic multicellular pathways.</title>
        <authorList>
            <person name="Sheikh S."/>
            <person name="Fu C.-J."/>
            <person name="Brown M.W."/>
            <person name="Baldauf S.L."/>
        </authorList>
    </citation>
    <scope>NUCLEOTIDE SEQUENCE [LARGE SCALE GENOMIC DNA]</scope>
    <source>
        <strain evidence="2 3">ATCC MYA-3509</strain>
    </source>
</reference>
<name>A0AAW2YV32_9EUKA</name>
<proteinExistence type="predicted"/>
<dbReference type="InterPro" id="IPR001715">
    <property type="entry name" value="CH_dom"/>
</dbReference>
<dbReference type="Proteomes" id="UP001431209">
    <property type="component" value="Unassembled WGS sequence"/>
</dbReference>
<dbReference type="SUPFAM" id="SSF47576">
    <property type="entry name" value="Calponin-homology domain, CH-domain"/>
    <property type="match status" value="1"/>
</dbReference>
<dbReference type="AlphaFoldDB" id="A0AAW2YV32"/>
<protein>
    <recommendedName>
        <fullName evidence="1">Calponin-homology (CH) domain-containing protein</fullName>
    </recommendedName>
</protein>
<comment type="caution">
    <text evidence="2">The sequence shown here is derived from an EMBL/GenBank/DDBJ whole genome shotgun (WGS) entry which is preliminary data.</text>
</comment>
<keyword evidence="3" id="KW-1185">Reference proteome</keyword>
<feature type="domain" description="Calponin-homology (CH)" evidence="1">
    <location>
        <begin position="151"/>
        <end position="263"/>
    </location>
</feature>
<dbReference type="InterPro" id="IPR036872">
    <property type="entry name" value="CH_dom_sf"/>
</dbReference>
<organism evidence="2 3">
    <name type="scientific">Acrasis kona</name>
    <dbReference type="NCBI Taxonomy" id="1008807"/>
    <lineage>
        <taxon>Eukaryota</taxon>
        <taxon>Discoba</taxon>
        <taxon>Heterolobosea</taxon>
        <taxon>Tetramitia</taxon>
        <taxon>Eutetramitia</taxon>
        <taxon>Acrasidae</taxon>
        <taxon>Acrasis</taxon>
    </lineage>
</organism>
<dbReference type="Gene3D" id="1.10.418.10">
    <property type="entry name" value="Calponin-like domain"/>
    <property type="match status" value="2"/>
</dbReference>